<gene>
    <name evidence="2" type="ORF">BGZ97_010396</name>
</gene>
<feature type="non-terminal residue" evidence="2">
    <location>
        <position position="1"/>
    </location>
</feature>
<protein>
    <submittedName>
        <fullName evidence="2">Uncharacterized protein</fullName>
    </submittedName>
</protein>
<proteinExistence type="predicted"/>
<sequence>EKEAKQSKIPAIGAGKKYKGKEDSAVAGAKNDRDQDSDTDEEDETRARKKIKTTTKGKTEKMSGDRKDEDDGSQAGWFSILNNL</sequence>
<evidence type="ECO:0000256" key="1">
    <source>
        <dbReference type="SAM" id="MobiDB-lite"/>
    </source>
</evidence>
<dbReference type="EMBL" id="JAAAIN010005337">
    <property type="protein sequence ID" value="KAG0275027.1"/>
    <property type="molecule type" value="Genomic_DNA"/>
</dbReference>
<feature type="region of interest" description="Disordered" evidence="1">
    <location>
        <begin position="1"/>
        <end position="84"/>
    </location>
</feature>
<name>A0A9P6QQ93_9FUNG</name>
<dbReference type="AlphaFoldDB" id="A0A9P6QQ93"/>
<evidence type="ECO:0000313" key="2">
    <source>
        <dbReference type="EMBL" id="KAG0275027.1"/>
    </source>
</evidence>
<feature type="compositionally biased region" description="Basic and acidic residues" evidence="1">
    <location>
        <begin position="20"/>
        <end position="36"/>
    </location>
</feature>
<accession>A0A9P6QQ93</accession>
<reference evidence="2" key="1">
    <citation type="journal article" date="2020" name="Fungal Divers.">
        <title>Resolving the Mortierellaceae phylogeny through synthesis of multi-gene phylogenetics and phylogenomics.</title>
        <authorList>
            <person name="Vandepol N."/>
            <person name="Liber J."/>
            <person name="Desiro A."/>
            <person name="Na H."/>
            <person name="Kennedy M."/>
            <person name="Barry K."/>
            <person name="Grigoriev I.V."/>
            <person name="Miller A.N."/>
            <person name="O'Donnell K."/>
            <person name="Stajich J.E."/>
            <person name="Bonito G."/>
        </authorList>
    </citation>
    <scope>NUCLEOTIDE SEQUENCE</scope>
    <source>
        <strain evidence="2">NVP60</strain>
    </source>
</reference>
<dbReference type="Proteomes" id="UP000823405">
    <property type="component" value="Unassembled WGS sequence"/>
</dbReference>
<feature type="compositionally biased region" description="Basic and acidic residues" evidence="1">
    <location>
        <begin position="57"/>
        <end position="69"/>
    </location>
</feature>
<keyword evidence="3" id="KW-1185">Reference proteome</keyword>
<organism evidence="2 3">
    <name type="scientific">Linnemannia gamsii</name>
    <dbReference type="NCBI Taxonomy" id="64522"/>
    <lineage>
        <taxon>Eukaryota</taxon>
        <taxon>Fungi</taxon>
        <taxon>Fungi incertae sedis</taxon>
        <taxon>Mucoromycota</taxon>
        <taxon>Mortierellomycotina</taxon>
        <taxon>Mortierellomycetes</taxon>
        <taxon>Mortierellales</taxon>
        <taxon>Mortierellaceae</taxon>
        <taxon>Linnemannia</taxon>
    </lineage>
</organism>
<comment type="caution">
    <text evidence="2">The sequence shown here is derived from an EMBL/GenBank/DDBJ whole genome shotgun (WGS) entry which is preliminary data.</text>
</comment>
<evidence type="ECO:0000313" key="3">
    <source>
        <dbReference type="Proteomes" id="UP000823405"/>
    </source>
</evidence>